<name>A0A7Z2JBV2_9BURK</name>
<dbReference type="SUPFAM" id="SSF53474">
    <property type="entry name" value="alpha/beta-Hydrolases"/>
    <property type="match status" value="1"/>
</dbReference>
<evidence type="ECO:0000256" key="1">
    <source>
        <dbReference type="ARBA" id="ARBA00004496"/>
    </source>
</evidence>
<dbReference type="Pfam" id="PF07167">
    <property type="entry name" value="PhaC_N"/>
    <property type="match status" value="1"/>
</dbReference>
<evidence type="ECO:0000256" key="4">
    <source>
        <dbReference type="ARBA" id="ARBA00023315"/>
    </source>
</evidence>
<dbReference type="GO" id="GO:0042619">
    <property type="term" value="P:poly-hydroxybutyrate biosynthetic process"/>
    <property type="evidence" value="ECO:0007669"/>
    <property type="project" value="InterPro"/>
</dbReference>
<evidence type="ECO:0000313" key="7">
    <source>
        <dbReference type="Proteomes" id="UP000434209"/>
    </source>
</evidence>
<comment type="subcellular location">
    <subcellularLocation>
        <location evidence="1">Cytoplasm</location>
    </subcellularLocation>
</comment>
<keyword evidence="2" id="KW-0963">Cytoplasm</keyword>
<keyword evidence="4" id="KW-0012">Acyltransferase</keyword>
<reference evidence="6 7" key="1">
    <citation type="submission" date="2019-12" db="EMBL/GenBank/DDBJ databases">
        <title>Paraburkholderia acidiphila 7Q-K02 sp. nov and Paraburkholderia acidisoli DHF22 sp. nov., two strains isolated from forest soil.</title>
        <authorList>
            <person name="Gao Z."/>
            <person name="Qiu L."/>
        </authorList>
    </citation>
    <scope>NUCLEOTIDE SEQUENCE [LARGE SCALE GENOMIC DNA]</scope>
    <source>
        <strain evidence="6 7">7Q-K02</strain>
    </source>
</reference>
<evidence type="ECO:0000313" key="6">
    <source>
        <dbReference type="EMBL" id="QGZ58941.1"/>
    </source>
</evidence>
<dbReference type="Gene3D" id="3.40.50.1820">
    <property type="entry name" value="alpha/beta hydrolase"/>
    <property type="match status" value="1"/>
</dbReference>
<keyword evidence="3" id="KW-0808">Transferase</keyword>
<dbReference type="AlphaFoldDB" id="A0A7Z2JBV2"/>
<keyword evidence="7" id="KW-1185">Reference proteome</keyword>
<dbReference type="InterPro" id="IPR029058">
    <property type="entry name" value="AB_hydrolase_fold"/>
</dbReference>
<dbReference type="PANTHER" id="PTHR36837">
    <property type="entry name" value="POLY(3-HYDROXYALKANOATE) POLYMERASE SUBUNIT PHAC"/>
    <property type="match status" value="1"/>
</dbReference>
<feature type="domain" description="Poly-beta-hydroxybutyrate polymerase N-terminal" evidence="5">
    <location>
        <begin position="70"/>
        <end position="237"/>
    </location>
</feature>
<dbReference type="Proteomes" id="UP000434209">
    <property type="component" value="Chromosome 3"/>
</dbReference>
<dbReference type="RefSeq" id="WP_158762128.1">
    <property type="nucleotide sequence ID" value="NZ_CP046911.1"/>
</dbReference>
<dbReference type="NCBIfam" id="TIGR01838">
    <property type="entry name" value="PHA_synth_I"/>
    <property type="match status" value="1"/>
</dbReference>
<dbReference type="GO" id="GO:0005737">
    <property type="term" value="C:cytoplasm"/>
    <property type="evidence" value="ECO:0007669"/>
    <property type="project" value="UniProtKB-SubCell"/>
</dbReference>
<dbReference type="InterPro" id="IPR010963">
    <property type="entry name" value="PHA_synth_I"/>
</dbReference>
<dbReference type="KEGG" id="pacp:FAZ97_28775"/>
<dbReference type="PANTHER" id="PTHR36837:SF5">
    <property type="entry name" value="POLY-3-HYDROXYBUTYRATE SYNTHASE"/>
    <property type="match status" value="1"/>
</dbReference>
<dbReference type="InterPro" id="IPR051321">
    <property type="entry name" value="PHA/PHB_synthase"/>
</dbReference>
<proteinExistence type="predicted"/>
<dbReference type="OrthoDB" id="7208816at2"/>
<evidence type="ECO:0000256" key="2">
    <source>
        <dbReference type="ARBA" id="ARBA00022490"/>
    </source>
</evidence>
<evidence type="ECO:0000259" key="5">
    <source>
        <dbReference type="Pfam" id="PF07167"/>
    </source>
</evidence>
<dbReference type="EMBL" id="CP046911">
    <property type="protein sequence ID" value="QGZ58941.1"/>
    <property type="molecule type" value="Genomic_DNA"/>
</dbReference>
<evidence type="ECO:0000256" key="3">
    <source>
        <dbReference type="ARBA" id="ARBA00022679"/>
    </source>
</evidence>
<organism evidence="6 7">
    <name type="scientific">Paraburkholderia acidiphila</name>
    <dbReference type="NCBI Taxonomy" id="2571747"/>
    <lineage>
        <taxon>Bacteria</taxon>
        <taxon>Pseudomonadati</taxon>
        <taxon>Pseudomonadota</taxon>
        <taxon>Betaproteobacteria</taxon>
        <taxon>Burkholderiales</taxon>
        <taxon>Burkholderiaceae</taxon>
        <taxon>Paraburkholderia</taxon>
    </lineage>
</organism>
<dbReference type="InterPro" id="IPR010941">
    <property type="entry name" value="PhaC_N"/>
</dbReference>
<dbReference type="GO" id="GO:0016746">
    <property type="term" value="F:acyltransferase activity"/>
    <property type="evidence" value="ECO:0007669"/>
    <property type="project" value="UniProtKB-KW"/>
</dbReference>
<accession>A0A7Z2JBV2</accession>
<sequence length="561" mass="62105">MSNLFNMPDEVAHGFSRSAKDFLNALAGIPASAAVAPALLHEAGARYWEQQWALWTDMLNPQAAGDEARRDPRFRADEWTGNAWYNLLRQCYLANGGLLEDMVGATGYDEREKHRLRFFMRQFIDAASPTNYAATNPEAIRMAIESNGESLRAGMTNLIGDLARGTITITDEAAFEVGRNVAVSKGAVVFENALFQLIQYAPLGTHVAKRPLLVVPPCINKFYILDLQPENSFVRFAVEQGQTVFMVSWRNPDAQTAHTTWDDYLESGVMEAIDIALAITSADKVNTVGWCVGGTILSSALAVIRAREEDKVASLTLLTTMLDFTDPGDLGVFIDEQTVLQRERSIGSGGIYPGRELGFVFQMLRANDLIWPYVINNYLKGRNPAAFDLLYWNADSTNLPGPMYTWYLRNMYLENNLRVPAKLTMCGVPVDLGRIDMPAYVLATQEDHIVPWKSAWRSTGLLGGETQFVLGASGHIAGVINPATKNKRCYWVGGDENSNAASDAEGWFASAQQAPGTWWNHWIAWLQPHAGGRVKARTKLGSTKFRPIEPAPGRYVKVRSG</sequence>
<protein>
    <submittedName>
        <fullName evidence="6">Class I poly(R)-hydroxyalkanoic acid synthase</fullName>
    </submittedName>
</protein>
<gene>
    <name evidence="6" type="primary">phaC</name>
    <name evidence="6" type="ORF">FAZ97_28775</name>
</gene>